<dbReference type="PANTHER" id="PTHR30332">
    <property type="entry name" value="PROBABLE GENERAL SECRETION PATHWAY PROTEIN D"/>
    <property type="match status" value="1"/>
</dbReference>
<gene>
    <name evidence="4" type="ORF">TRIP_B330298</name>
</gene>
<reference evidence="4" key="1">
    <citation type="submission" date="2018-07" db="EMBL/GenBank/DDBJ databases">
        <authorList>
            <consortium name="Genoscope - CEA"/>
            <person name="William W."/>
        </authorList>
    </citation>
    <scope>NUCLEOTIDE SEQUENCE</scope>
    <source>
        <strain evidence="4">IK1</strain>
    </source>
</reference>
<dbReference type="GO" id="GO:0015627">
    <property type="term" value="C:type II protein secretion system complex"/>
    <property type="evidence" value="ECO:0007669"/>
    <property type="project" value="TreeGrafter"/>
</dbReference>
<evidence type="ECO:0000313" key="4">
    <source>
        <dbReference type="EMBL" id="VBB44126.1"/>
    </source>
</evidence>
<name>A0A653A7S9_UNCDX</name>
<dbReference type="EMBL" id="UPXX01000027">
    <property type="protein sequence ID" value="VBB44126.1"/>
    <property type="molecule type" value="Genomic_DNA"/>
</dbReference>
<dbReference type="Pfam" id="PF13629">
    <property type="entry name" value="T2SS-T3SS_pil_N"/>
    <property type="match status" value="1"/>
</dbReference>
<evidence type="ECO:0000259" key="2">
    <source>
        <dbReference type="Pfam" id="PF00263"/>
    </source>
</evidence>
<comment type="similarity">
    <text evidence="1">Belongs to the bacterial secretin family.</text>
</comment>
<dbReference type="InterPro" id="IPR050810">
    <property type="entry name" value="Bact_Secretion_Sys_Channel"/>
</dbReference>
<dbReference type="PANTHER" id="PTHR30332:SF17">
    <property type="entry name" value="TYPE IV PILIATION SYSTEM PROTEIN DR_0774-RELATED"/>
    <property type="match status" value="1"/>
</dbReference>
<sequence>MTARFRVRPRLAVLVLIGVLLPFLTVLLTIVGNARAQDSLSQAEKLTLVSGRSMIFETPRPVTRISEPDPAVLQYVIVSPRQIYLTGKSAGITNLIIWHDDDHFTVRDIEVVYDVSRLKEKLYEVFPEEKDIQVIATSDSITLLGRISSAAKLSHALSLAEAFTPRTGDDTKGKIINLVQVGGIHQVMLEVRVAEMKRTIANRLGINIAAVTRGGNFGITTLGGLSQVVKGSDAVLGAGPLGLAYSSAVDALFRFTTGNVTWTGFIDALNQDGLVKILAKPTLITQSGQTASFLAGGEYPIPISGGFGETTIEFKEFGVRLVFTPTVLNEDKISIQVEPEVSELDFSFALRLEGYVIPGLSTRKAATVIELGDGQSFAIAGLLQETIKEDVQKYPFLGSIPILGALFRSSSFQKSETELVIIATPHLVKPLKPKDVVLPGEHFTEPSYKEFFLEGLIEGRGDKRMPKIHGEVEGPFGYSLPETK</sequence>
<organism evidence="4">
    <name type="scientific">Uncultured Desulfatiglans sp</name>
    <dbReference type="NCBI Taxonomy" id="1748965"/>
    <lineage>
        <taxon>Bacteria</taxon>
        <taxon>Pseudomonadati</taxon>
        <taxon>Thermodesulfobacteriota</taxon>
        <taxon>Desulfobacteria</taxon>
        <taxon>Desulfatiglandales</taxon>
        <taxon>Desulfatiglandaceae</taxon>
        <taxon>Desulfatiglans</taxon>
        <taxon>environmental samples</taxon>
    </lineage>
</organism>
<dbReference type="InterPro" id="IPR032789">
    <property type="entry name" value="T2SS-T3SS_pil_N"/>
</dbReference>
<dbReference type="InterPro" id="IPR004846">
    <property type="entry name" value="T2SS/T3SS_dom"/>
</dbReference>
<accession>A0A653A7S9</accession>
<dbReference type="GO" id="GO:0009306">
    <property type="term" value="P:protein secretion"/>
    <property type="evidence" value="ECO:0007669"/>
    <property type="project" value="InterPro"/>
</dbReference>
<feature type="domain" description="Pilus formation protein N-terminal" evidence="3">
    <location>
        <begin position="42"/>
        <end position="111"/>
    </location>
</feature>
<evidence type="ECO:0000259" key="3">
    <source>
        <dbReference type="Pfam" id="PF13629"/>
    </source>
</evidence>
<protein>
    <submittedName>
        <fullName evidence="4">Putative Pilus assembly protein CpaC</fullName>
    </submittedName>
</protein>
<dbReference type="AlphaFoldDB" id="A0A653A7S9"/>
<proteinExistence type="inferred from homology"/>
<dbReference type="Pfam" id="PF00263">
    <property type="entry name" value="Secretin"/>
    <property type="match status" value="1"/>
</dbReference>
<evidence type="ECO:0000256" key="1">
    <source>
        <dbReference type="RuleBase" id="RU004003"/>
    </source>
</evidence>
<dbReference type="InterPro" id="IPR001775">
    <property type="entry name" value="GspD/PilQ"/>
</dbReference>
<feature type="domain" description="Type II/III secretion system secretin-like" evidence="2">
    <location>
        <begin position="268"/>
        <end position="429"/>
    </location>
</feature>
<dbReference type="PRINTS" id="PR00811">
    <property type="entry name" value="BCTERIALGSPD"/>
</dbReference>